<feature type="region of interest" description="Disordered" evidence="1">
    <location>
        <begin position="87"/>
        <end position="116"/>
    </location>
</feature>
<organism evidence="2 3">
    <name type="scientific">Grifola frondosa</name>
    <name type="common">Maitake</name>
    <name type="synonym">Polyporus frondosus</name>
    <dbReference type="NCBI Taxonomy" id="5627"/>
    <lineage>
        <taxon>Eukaryota</taxon>
        <taxon>Fungi</taxon>
        <taxon>Dikarya</taxon>
        <taxon>Basidiomycota</taxon>
        <taxon>Agaricomycotina</taxon>
        <taxon>Agaricomycetes</taxon>
        <taxon>Polyporales</taxon>
        <taxon>Grifolaceae</taxon>
        <taxon>Grifola</taxon>
    </lineage>
</organism>
<sequence>MRDYISRDAIRDSIRDGVRDGGMRDSSREYSPHDFSTSTFHKSSQPSTYAGNRRPTLTSNLPAGTGFSSVIAPRMVNSPQAIGVGIGDSWSSKPAAFSAPPLPNRQSAEGGGDCIS</sequence>
<evidence type="ECO:0000256" key="1">
    <source>
        <dbReference type="SAM" id="MobiDB-lite"/>
    </source>
</evidence>
<reference evidence="2 3" key="1">
    <citation type="submission" date="2016-03" db="EMBL/GenBank/DDBJ databases">
        <title>Whole genome sequencing of Grifola frondosa 9006-11.</title>
        <authorList>
            <person name="Min B."/>
            <person name="Park H."/>
            <person name="Kim J.-G."/>
            <person name="Cho H."/>
            <person name="Oh Y.-L."/>
            <person name="Kong W.-S."/>
            <person name="Choi I.-G."/>
        </authorList>
    </citation>
    <scope>NUCLEOTIDE SEQUENCE [LARGE SCALE GENOMIC DNA]</scope>
    <source>
        <strain evidence="2 3">9006-11</strain>
    </source>
</reference>
<dbReference type="Proteomes" id="UP000092993">
    <property type="component" value="Unassembled WGS sequence"/>
</dbReference>
<dbReference type="OrthoDB" id="446113at2759"/>
<feature type="compositionally biased region" description="Polar residues" evidence="1">
    <location>
        <begin position="34"/>
        <end position="61"/>
    </location>
</feature>
<evidence type="ECO:0000313" key="2">
    <source>
        <dbReference type="EMBL" id="OBZ78434.1"/>
    </source>
</evidence>
<feature type="region of interest" description="Disordered" evidence="1">
    <location>
        <begin position="15"/>
        <end position="61"/>
    </location>
</feature>
<gene>
    <name evidence="2" type="ORF">A0H81_02008</name>
</gene>
<proteinExistence type="predicted"/>
<protein>
    <submittedName>
        <fullName evidence="2">Uncharacterized protein</fullName>
    </submittedName>
</protein>
<comment type="caution">
    <text evidence="2">The sequence shown here is derived from an EMBL/GenBank/DDBJ whole genome shotgun (WGS) entry which is preliminary data.</text>
</comment>
<dbReference type="AlphaFoldDB" id="A0A1C7MTY4"/>
<keyword evidence="3" id="KW-1185">Reference proteome</keyword>
<name>A0A1C7MTY4_GRIFR</name>
<feature type="compositionally biased region" description="Basic and acidic residues" evidence="1">
    <location>
        <begin position="15"/>
        <end position="32"/>
    </location>
</feature>
<accession>A0A1C7MTY4</accession>
<dbReference type="STRING" id="5627.A0A1C7MTY4"/>
<evidence type="ECO:0000313" key="3">
    <source>
        <dbReference type="Proteomes" id="UP000092993"/>
    </source>
</evidence>
<dbReference type="EMBL" id="LUGG01000002">
    <property type="protein sequence ID" value="OBZ78434.1"/>
    <property type="molecule type" value="Genomic_DNA"/>
</dbReference>